<dbReference type="GO" id="GO:0006020">
    <property type="term" value="P:inositol metabolic process"/>
    <property type="evidence" value="ECO:0007669"/>
    <property type="project" value="TreeGrafter"/>
</dbReference>
<dbReference type="EC" id="3.1.3.11" evidence="2"/>
<dbReference type="PRINTS" id="PR00377">
    <property type="entry name" value="IMPHPHTASES"/>
</dbReference>
<comment type="similarity">
    <text evidence="7">Belongs to the inositol monophosphatase superfamily. FBPase class 4 family.</text>
</comment>
<dbReference type="GO" id="GO:0007165">
    <property type="term" value="P:signal transduction"/>
    <property type="evidence" value="ECO:0007669"/>
    <property type="project" value="TreeGrafter"/>
</dbReference>
<dbReference type="GO" id="GO:0042132">
    <property type="term" value="F:fructose 1,6-bisphosphate 1-phosphatase activity"/>
    <property type="evidence" value="ECO:0007669"/>
    <property type="project" value="UniProtKB-EC"/>
</dbReference>
<dbReference type="Gene3D" id="3.40.190.80">
    <property type="match status" value="1"/>
</dbReference>
<evidence type="ECO:0000313" key="10">
    <source>
        <dbReference type="Proteomes" id="UP000198876"/>
    </source>
</evidence>
<keyword evidence="3 8" id="KW-0479">Metal-binding</keyword>
<evidence type="ECO:0000313" key="9">
    <source>
        <dbReference type="EMBL" id="SFF98606.1"/>
    </source>
</evidence>
<accession>A0A1I2NAS3</accession>
<evidence type="ECO:0000256" key="4">
    <source>
        <dbReference type="ARBA" id="ARBA00022801"/>
    </source>
</evidence>
<dbReference type="PROSITE" id="PS51318">
    <property type="entry name" value="TAT"/>
    <property type="match status" value="1"/>
</dbReference>
<dbReference type="AlphaFoldDB" id="A0A1I2NAS3"/>
<dbReference type="STRING" id="553467.SAMN04488063_1034"/>
<evidence type="ECO:0000256" key="1">
    <source>
        <dbReference type="ARBA" id="ARBA00001273"/>
    </source>
</evidence>
<dbReference type="PANTHER" id="PTHR20854">
    <property type="entry name" value="INOSITOL MONOPHOSPHATASE"/>
    <property type="match status" value="1"/>
</dbReference>
<feature type="binding site" evidence="8">
    <location>
        <position position="154"/>
    </location>
    <ligand>
        <name>Mg(2+)</name>
        <dbReference type="ChEBI" id="CHEBI:18420"/>
        <label>1</label>
        <note>catalytic</note>
    </ligand>
</feature>
<evidence type="ECO:0000256" key="7">
    <source>
        <dbReference type="ARBA" id="ARBA00038103"/>
    </source>
</evidence>
<evidence type="ECO:0000256" key="6">
    <source>
        <dbReference type="ARBA" id="ARBA00023277"/>
    </source>
</evidence>
<dbReference type="PROSITE" id="PS00629">
    <property type="entry name" value="IMP_1"/>
    <property type="match status" value="1"/>
</dbReference>
<organism evidence="9 10">
    <name type="scientific">Halopelagius inordinatus</name>
    <dbReference type="NCBI Taxonomy" id="553467"/>
    <lineage>
        <taxon>Archaea</taxon>
        <taxon>Methanobacteriati</taxon>
        <taxon>Methanobacteriota</taxon>
        <taxon>Stenosarchaea group</taxon>
        <taxon>Halobacteria</taxon>
        <taxon>Halobacteriales</taxon>
        <taxon>Haloferacaceae</taxon>
    </lineage>
</organism>
<sequence>MSDNQRDSERDGTVSKARRRFLKLAGVTGAVVGSTGTVSADQVLGKLDGDGAAQVEIEDLEGQLPIDDEYLRISVLATAKAAQLQQNYFGEIGEAEEKDPQNLLTNVDTTAEELIIETIREELGDDFEADNHAIYGEETGGNLEGDFDYLWIVDPLDGTTNFVKGIPHFAVNLAVATLEDGELDELHSGVTYYSLRDEVWVAVRDEGAYKFDSDGYDLVAEDSEPTELSVTETETIGDSFNSVGIYLKETADDFDYLGLFRYLVGYSQGTRQLGAAAPDTAFVADGTFDTASMKDLKPVDVAPGVLLVREAGGRVTDFEGSENLGDVLEGSIVATNGELHDDFFDLLNRSGKDWLTRPIDTLGPDSE</sequence>
<keyword evidence="5 8" id="KW-0460">Magnesium</keyword>
<evidence type="ECO:0000256" key="5">
    <source>
        <dbReference type="ARBA" id="ARBA00022842"/>
    </source>
</evidence>
<dbReference type="Pfam" id="PF00459">
    <property type="entry name" value="Inositol_P"/>
    <property type="match status" value="1"/>
</dbReference>
<keyword evidence="6" id="KW-0119">Carbohydrate metabolism</keyword>
<dbReference type="Gene3D" id="3.30.540.10">
    <property type="entry name" value="Fructose-1,6-Bisphosphatase, subunit A, domain 1"/>
    <property type="match status" value="1"/>
</dbReference>
<dbReference type="InterPro" id="IPR006311">
    <property type="entry name" value="TAT_signal"/>
</dbReference>
<name>A0A1I2NAS3_9EURY</name>
<feature type="binding site" evidence="8">
    <location>
        <position position="157"/>
    </location>
    <ligand>
        <name>Mg(2+)</name>
        <dbReference type="ChEBI" id="CHEBI:18420"/>
        <label>1</label>
        <note>catalytic</note>
    </ligand>
</feature>
<feature type="binding site" evidence="8">
    <location>
        <position position="156"/>
    </location>
    <ligand>
        <name>Mg(2+)</name>
        <dbReference type="ChEBI" id="CHEBI:18420"/>
        <label>1</label>
        <note>catalytic</note>
    </ligand>
</feature>
<reference evidence="10" key="1">
    <citation type="submission" date="2016-10" db="EMBL/GenBank/DDBJ databases">
        <authorList>
            <person name="Varghese N."/>
            <person name="Submissions S."/>
        </authorList>
    </citation>
    <scope>NUCLEOTIDE SEQUENCE [LARGE SCALE GENOMIC DNA]</scope>
    <source>
        <strain evidence="10">CGMCC 1.7739</strain>
    </source>
</reference>
<keyword evidence="4" id="KW-0378">Hydrolase</keyword>
<keyword evidence="10" id="KW-1185">Reference proteome</keyword>
<dbReference type="PANTHER" id="PTHR20854:SF4">
    <property type="entry name" value="INOSITOL-1-MONOPHOSPHATASE-RELATED"/>
    <property type="match status" value="1"/>
</dbReference>
<dbReference type="Proteomes" id="UP000198876">
    <property type="component" value="Unassembled WGS sequence"/>
</dbReference>
<gene>
    <name evidence="9" type="ORF">SAMN04488063_1034</name>
</gene>
<feature type="binding site" evidence="8">
    <location>
        <position position="300"/>
    </location>
    <ligand>
        <name>Mg(2+)</name>
        <dbReference type="ChEBI" id="CHEBI:18420"/>
        <label>1</label>
        <note>catalytic</note>
    </ligand>
</feature>
<proteinExistence type="inferred from homology"/>
<dbReference type="InterPro" id="IPR000760">
    <property type="entry name" value="Inositol_monophosphatase-like"/>
</dbReference>
<comment type="cofactor">
    <cofactor evidence="8">
        <name>Mg(2+)</name>
        <dbReference type="ChEBI" id="CHEBI:18420"/>
    </cofactor>
</comment>
<comment type="catalytic activity">
    <reaction evidence="1">
        <text>beta-D-fructose 1,6-bisphosphate + H2O = beta-D-fructose 6-phosphate + phosphate</text>
        <dbReference type="Rhea" id="RHEA:11064"/>
        <dbReference type="ChEBI" id="CHEBI:15377"/>
        <dbReference type="ChEBI" id="CHEBI:32966"/>
        <dbReference type="ChEBI" id="CHEBI:43474"/>
        <dbReference type="ChEBI" id="CHEBI:57634"/>
        <dbReference type="EC" id="3.1.3.11"/>
    </reaction>
</comment>
<dbReference type="OrthoDB" id="58111at2157"/>
<dbReference type="RefSeq" id="WP_092889338.1">
    <property type="nucleotide sequence ID" value="NZ_FOOQ01000001.1"/>
</dbReference>
<dbReference type="GO" id="GO:0046872">
    <property type="term" value="F:metal ion binding"/>
    <property type="evidence" value="ECO:0007669"/>
    <property type="project" value="UniProtKB-KW"/>
</dbReference>
<evidence type="ECO:0000256" key="3">
    <source>
        <dbReference type="ARBA" id="ARBA00022723"/>
    </source>
</evidence>
<evidence type="ECO:0000256" key="2">
    <source>
        <dbReference type="ARBA" id="ARBA00013093"/>
    </source>
</evidence>
<feature type="binding site" evidence="8">
    <location>
        <position position="137"/>
    </location>
    <ligand>
        <name>Mg(2+)</name>
        <dbReference type="ChEBI" id="CHEBI:18420"/>
        <label>1</label>
        <note>catalytic</note>
    </ligand>
</feature>
<dbReference type="EMBL" id="FOOQ01000001">
    <property type="protein sequence ID" value="SFF98606.1"/>
    <property type="molecule type" value="Genomic_DNA"/>
</dbReference>
<dbReference type="GO" id="GO:0008934">
    <property type="term" value="F:inositol monophosphate 1-phosphatase activity"/>
    <property type="evidence" value="ECO:0007669"/>
    <property type="project" value="TreeGrafter"/>
</dbReference>
<evidence type="ECO:0000256" key="8">
    <source>
        <dbReference type="PIRSR" id="PIRSR600760-2"/>
    </source>
</evidence>
<protein>
    <recommendedName>
        <fullName evidence="2">fructose-bisphosphatase</fullName>
        <ecNumber evidence="2">3.1.3.11</ecNumber>
    </recommendedName>
</protein>
<dbReference type="SUPFAM" id="SSF56655">
    <property type="entry name" value="Carbohydrate phosphatase"/>
    <property type="match status" value="1"/>
</dbReference>
<dbReference type="InterPro" id="IPR020583">
    <property type="entry name" value="Inositol_monoP_metal-BS"/>
</dbReference>